<dbReference type="InterPro" id="IPR001867">
    <property type="entry name" value="OmpR/PhoB-type_DNA-bd"/>
</dbReference>
<gene>
    <name evidence="7" type="ORF">SAMN04489713_105301</name>
</gene>
<dbReference type="Pfam" id="PF03704">
    <property type="entry name" value="BTAD"/>
    <property type="match status" value="1"/>
</dbReference>
<evidence type="ECO:0000256" key="1">
    <source>
        <dbReference type="ARBA" id="ARBA00005820"/>
    </source>
</evidence>
<dbReference type="Gene3D" id="1.25.40.10">
    <property type="entry name" value="Tetratricopeptide repeat domain"/>
    <property type="match status" value="2"/>
</dbReference>
<evidence type="ECO:0000313" key="7">
    <source>
        <dbReference type="EMBL" id="SFO37363.1"/>
    </source>
</evidence>
<evidence type="ECO:0000256" key="5">
    <source>
        <dbReference type="PROSITE-ProRule" id="PRU01091"/>
    </source>
</evidence>
<proteinExistence type="inferred from homology"/>
<feature type="DNA-binding region" description="OmpR/PhoB-type" evidence="5">
    <location>
        <begin position="1"/>
        <end position="95"/>
    </location>
</feature>
<dbReference type="EMBL" id="FOVH01000005">
    <property type="protein sequence ID" value="SFO37363.1"/>
    <property type="molecule type" value="Genomic_DNA"/>
</dbReference>
<dbReference type="Gene3D" id="1.10.10.10">
    <property type="entry name" value="Winged helix-like DNA-binding domain superfamily/Winged helix DNA-binding domain"/>
    <property type="match status" value="1"/>
</dbReference>
<dbReference type="AlphaFoldDB" id="A0A1I5GN19"/>
<evidence type="ECO:0000313" key="8">
    <source>
        <dbReference type="Proteomes" id="UP000183413"/>
    </source>
</evidence>
<dbReference type="GO" id="GO:0003677">
    <property type="term" value="F:DNA binding"/>
    <property type="evidence" value="ECO:0007669"/>
    <property type="project" value="UniProtKB-UniRule"/>
</dbReference>
<reference evidence="7 8" key="1">
    <citation type="submission" date="2016-10" db="EMBL/GenBank/DDBJ databases">
        <authorList>
            <person name="de Groot N.N."/>
        </authorList>
    </citation>
    <scope>NUCLEOTIDE SEQUENCE [LARGE SCALE GENOMIC DNA]</scope>
    <source>
        <strain evidence="7 8">DSM 43067</strain>
    </source>
</reference>
<dbReference type="GO" id="GO:0000160">
    <property type="term" value="P:phosphorelay signal transduction system"/>
    <property type="evidence" value="ECO:0007669"/>
    <property type="project" value="InterPro"/>
</dbReference>
<dbReference type="SMART" id="SM01043">
    <property type="entry name" value="BTAD"/>
    <property type="match status" value="1"/>
</dbReference>
<dbReference type="InterPro" id="IPR036388">
    <property type="entry name" value="WH-like_DNA-bd_sf"/>
</dbReference>
<dbReference type="eggNOG" id="COG3903">
    <property type="taxonomic scope" value="Bacteria"/>
</dbReference>
<protein>
    <submittedName>
        <fullName evidence="7">DNA-binding transcriptional activator of the SARP family</fullName>
    </submittedName>
</protein>
<dbReference type="PROSITE" id="PS51755">
    <property type="entry name" value="OMPR_PHOB"/>
    <property type="match status" value="1"/>
</dbReference>
<dbReference type="InterPro" id="IPR051677">
    <property type="entry name" value="AfsR-DnrI-RedD_regulator"/>
</dbReference>
<dbReference type="CDD" id="cd00383">
    <property type="entry name" value="trans_reg_C"/>
    <property type="match status" value="1"/>
</dbReference>
<evidence type="ECO:0000256" key="2">
    <source>
        <dbReference type="ARBA" id="ARBA00023015"/>
    </source>
</evidence>
<keyword evidence="3 5" id="KW-0238">DNA-binding</keyword>
<dbReference type="Proteomes" id="UP000183413">
    <property type="component" value="Unassembled WGS sequence"/>
</dbReference>
<dbReference type="SMART" id="SM00862">
    <property type="entry name" value="Trans_reg_C"/>
    <property type="match status" value="1"/>
</dbReference>
<keyword evidence="8" id="KW-1185">Reference proteome</keyword>
<feature type="domain" description="OmpR/PhoB-type" evidence="6">
    <location>
        <begin position="1"/>
        <end position="95"/>
    </location>
</feature>
<dbReference type="InterPro" id="IPR027417">
    <property type="entry name" value="P-loop_NTPase"/>
</dbReference>
<organism evidence="7 8">
    <name type="scientific">Actinomadura madurae</name>
    <dbReference type="NCBI Taxonomy" id="1993"/>
    <lineage>
        <taxon>Bacteria</taxon>
        <taxon>Bacillati</taxon>
        <taxon>Actinomycetota</taxon>
        <taxon>Actinomycetes</taxon>
        <taxon>Streptosporangiales</taxon>
        <taxon>Thermomonosporaceae</taxon>
        <taxon>Actinomadura</taxon>
    </lineage>
</organism>
<keyword evidence="2" id="KW-0805">Transcription regulation</keyword>
<sequence>MFRVLAVDVLGPLRVSVDGRPVELPAGRLHALLAVLAMSAGRTVPTSRLATAVWGADTPGDPGTNVRANVKRLRRALGSAAPLVVARPGAYQLAVDQDSVDALRFGRLLDEAAAAPDPVVEQSRLAEALALWRGTPFDGIASDWLEQSVAPALQERYLTALERRVDLGLASGAPPDPTELTELAERHPLRESLWARLLRVLEASGRPAQALERYELIRRRLADELGADPSPELRELHATLLAGGAPRGGGAVPRQLPAGTDGFAGRAAELAALDSLLRPPDQAGPDGTRSRSPLIAVITGTAGIGKTTLAVQWANRIADRFPDGQLCIDLRGYGPSGETVSSAAAIREFLDALQVPPQRIPEGPAAQAGLYRSLLAGRRMLILVDNARDAGQVVPLLPGTPGCLTIVTSRDQLAGLVMTYGARPITLGLLPPEEARRLLALRLGAARIAAEVEAADDIVDRCAGLPLALAIVAARAAIHPRHPLAALADELRDGLSALESTADMRAVFSWSYDALSDAAARLFRLVAGLHPVRDGTIATAASLAGVPASRVRAPLAELTRANLLSEHVPGRYSCHDLLRAYACELSQAHDTDREAARHRLVDHYVHTASAAQRLVGGDVEDDIGADPAAPGTPGVCVTGFSGRDEAMAWFEAERPALLAALSLAEDLHLDRQVCRLARALFVFLHGRGHWHDRAETQRAAVTAAERLGDLVEQSRAYRDLAFALADLGRFDEAHRSLDLALEHSHDDLAGQAWTHYRRDIVYALQGREADALDAARRAHELFDELGDQVGRAIALTDLGWYHGRLGDHGQALELCEQALVLHQKLGNLAYEAHAWSCLADVHLRMGDPGRAIPCYHQAVDLFRKFDDPYAEASTLAHVGACHHLAGDLEAASEQWRHAYALLGDLASTTVDQIHTQLTIIDTSAANAFLRHLKPSPEVDRRRVATGNS</sequence>
<dbReference type="Pfam" id="PF00486">
    <property type="entry name" value="Trans_reg_C"/>
    <property type="match status" value="1"/>
</dbReference>
<dbReference type="Gene3D" id="3.40.50.300">
    <property type="entry name" value="P-loop containing nucleotide triphosphate hydrolases"/>
    <property type="match status" value="1"/>
</dbReference>
<dbReference type="InterPro" id="IPR005158">
    <property type="entry name" value="BTAD"/>
</dbReference>
<keyword evidence="4" id="KW-0804">Transcription</keyword>
<comment type="similarity">
    <text evidence="1">Belongs to the AfsR/DnrI/RedD regulatory family.</text>
</comment>
<dbReference type="InterPro" id="IPR016032">
    <property type="entry name" value="Sig_transdc_resp-reg_C-effctor"/>
</dbReference>
<dbReference type="SUPFAM" id="SSF52540">
    <property type="entry name" value="P-loop containing nucleoside triphosphate hydrolases"/>
    <property type="match status" value="1"/>
</dbReference>
<dbReference type="PANTHER" id="PTHR35807">
    <property type="entry name" value="TRANSCRIPTIONAL REGULATOR REDD-RELATED"/>
    <property type="match status" value="1"/>
</dbReference>
<dbReference type="InterPro" id="IPR011990">
    <property type="entry name" value="TPR-like_helical_dom_sf"/>
</dbReference>
<dbReference type="SMART" id="SM00028">
    <property type="entry name" value="TPR"/>
    <property type="match status" value="5"/>
</dbReference>
<evidence type="ECO:0000259" key="6">
    <source>
        <dbReference type="PROSITE" id="PS51755"/>
    </source>
</evidence>
<dbReference type="SUPFAM" id="SSF46894">
    <property type="entry name" value="C-terminal effector domain of the bipartite response regulators"/>
    <property type="match status" value="1"/>
</dbReference>
<dbReference type="Pfam" id="PF13424">
    <property type="entry name" value="TPR_12"/>
    <property type="match status" value="2"/>
</dbReference>
<dbReference type="InParanoid" id="A0A1I5GN19"/>
<evidence type="ECO:0000256" key="3">
    <source>
        <dbReference type="ARBA" id="ARBA00023125"/>
    </source>
</evidence>
<dbReference type="STRING" id="1993.SAMN04489713_105301"/>
<dbReference type="RefSeq" id="WP_075021544.1">
    <property type="nucleotide sequence ID" value="NZ_FOVH01000005.1"/>
</dbReference>
<accession>A0A1I5GN19</accession>
<dbReference type="eggNOG" id="COG3629">
    <property type="taxonomic scope" value="Bacteria"/>
</dbReference>
<dbReference type="PANTHER" id="PTHR35807:SF1">
    <property type="entry name" value="TRANSCRIPTIONAL REGULATOR REDD"/>
    <property type="match status" value="1"/>
</dbReference>
<dbReference type="SUPFAM" id="SSF48452">
    <property type="entry name" value="TPR-like"/>
    <property type="match status" value="2"/>
</dbReference>
<dbReference type="InterPro" id="IPR019734">
    <property type="entry name" value="TPR_rpt"/>
</dbReference>
<dbReference type="GO" id="GO:0043531">
    <property type="term" value="F:ADP binding"/>
    <property type="evidence" value="ECO:0007669"/>
    <property type="project" value="InterPro"/>
</dbReference>
<evidence type="ECO:0000256" key="4">
    <source>
        <dbReference type="ARBA" id="ARBA00023163"/>
    </source>
</evidence>
<dbReference type="GO" id="GO:0006355">
    <property type="term" value="P:regulation of DNA-templated transcription"/>
    <property type="evidence" value="ECO:0007669"/>
    <property type="project" value="InterPro"/>
</dbReference>
<dbReference type="CDD" id="cd15831">
    <property type="entry name" value="BTAD"/>
    <property type="match status" value="1"/>
</dbReference>
<name>A0A1I5GN19_9ACTN</name>
<dbReference type="PRINTS" id="PR00364">
    <property type="entry name" value="DISEASERSIST"/>
</dbReference>